<feature type="transmembrane region" description="Helical" evidence="7">
    <location>
        <begin position="16"/>
        <end position="34"/>
    </location>
</feature>
<evidence type="ECO:0000313" key="9">
    <source>
        <dbReference type="Proteomes" id="UP001267407"/>
    </source>
</evidence>
<dbReference type="EMBL" id="JAVMBO010000007">
    <property type="protein sequence ID" value="MDS1309928.1"/>
    <property type="molecule type" value="Genomic_DNA"/>
</dbReference>
<feature type="transmembrane region" description="Helical" evidence="7">
    <location>
        <begin position="317"/>
        <end position="335"/>
    </location>
</feature>
<feature type="transmembrane region" description="Helical" evidence="7">
    <location>
        <begin position="76"/>
        <end position="98"/>
    </location>
</feature>
<keyword evidence="6 7" id="KW-0472">Membrane</keyword>
<reference evidence="8" key="1">
    <citation type="submission" date="2023-09" db="EMBL/GenBank/DDBJ databases">
        <title>Marinobacter sediminicola sp. nov. and Marinobacter maritimum sp. nov., isolated from marine sediment.</title>
        <authorList>
            <person name="An J."/>
        </authorList>
    </citation>
    <scope>NUCLEOTIDE SEQUENCE</scope>
    <source>
        <strain evidence="8">F60267</strain>
    </source>
</reference>
<gene>
    <name evidence="8" type="ORF">RKA07_07370</name>
</gene>
<evidence type="ECO:0000256" key="7">
    <source>
        <dbReference type="SAM" id="Phobius"/>
    </source>
</evidence>
<feature type="transmembrane region" description="Helical" evidence="7">
    <location>
        <begin position="440"/>
        <end position="461"/>
    </location>
</feature>
<keyword evidence="4 7" id="KW-0812">Transmembrane</keyword>
<feature type="transmembrane region" description="Helical" evidence="7">
    <location>
        <begin position="380"/>
        <end position="400"/>
    </location>
</feature>
<dbReference type="Proteomes" id="UP001267407">
    <property type="component" value="Unassembled WGS sequence"/>
</dbReference>
<evidence type="ECO:0000256" key="5">
    <source>
        <dbReference type="ARBA" id="ARBA00022989"/>
    </source>
</evidence>
<evidence type="ECO:0000256" key="3">
    <source>
        <dbReference type="ARBA" id="ARBA00022475"/>
    </source>
</evidence>
<feature type="transmembrane region" description="Helical" evidence="7">
    <location>
        <begin position="247"/>
        <end position="267"/>
    </location>
</feature>
<feature type="transmembrane region" description="Helical" evidence="7">
    <location>
        <begin position="110"/>
        <end position="133"/>
    </location>
</feature>
<dbReference type="Pfam" id="PF13440">
    <property type="entry name" value="Polysacc_synt_3"/>
    <property type="match status" value="1"/>
</dbReference>
<feature type="transmembrane region" description="Helical" evidence="7">
    <location>
        <begin position="287"/>
        <end position="311"/>
    </location>
</feature>
<feature type="transmembrane region" description="Helical" evidence="7">
    <location>
        <begin position="140"/>
        <end position="164"/>
    </location>
</feature>
<organism evidence="8 9">
    <name type="scientific">Marinobacter xiaoshiensis</name>
    <dbReference type="NCBI Taxonomy" id="3073652"/>
    <lineage>
        <taxon>Bacteria</taxon>
        <taxon>Pseudomonadati</taxon>
        <taxon>Pseudomonadota</taxon>
        <taxon>Gammaproteobacteria</taxon>
        <taxon>Pseudomonadales</taxon>
        <taxon>Marinobacteraceae</taxon>
        <taxon>Marinobacter</taxon>
    </lineage>
</organism>
<comment type="subcellular location">
    <subcellularLocation>
        <location evidence="1">Cell membrane</location>
        <topology evidence="1">Multi-pass membrane protein</topology>
    </subcellularLocation>
</comment>
<feature type="transmembrane region" description="Helical" evidence="7">
    <location>
        <begin position="412"/>
        <end position="434"/>
    </location>
</feature>
<dbReference type="PANTHER" id="PTHR30250:SF10">
    <property type="entry name" value="LIPOPOLYSACCHARIDE BIOSYNTHESIS PROTEIN WZXC"/>
    <property type="match status" value="1"/>
</dbReference>
<evidence type="ECO:0000256" key="4">
    <source>
        <dbReference type="ARBA" id="ARBA00022692"/>
    </source>
</evidence>
<evidence type="ECO:0000256" key="6">
    <source>
        <dbReference type="ARBA" id="ARBA00023136"/>
    </source>
</evidence>
<evidence type="ECO:0000256" key="2">
    <source>
        <dbReference type="ARBA" id="ARBA00007430"/>
    </source>
</evidence>
<proteinExistence type="inferred from homology"/>
<keyword evidence="5 7" id="KW-1133">Transmembrane helix</keyword>
<comment type="caution">
    <text evidence="8">The sequence shown here is derived from an EMBL/GenBank/DDBJ whole genome shotgun (WGS) entry which is preliminary data.</text>
</comment>
<protein>
    <submittedName>
        <fullName evidence="8">Oligosaccharide flippase family protein</fullName>
    </submittedName>
</protein>
<dbReference type="InterPro" id="IPR050833">
    <property type="entry name" value="Poly_Biosynth_Transport"/>
</dbReference>
<dbReference type="PANTHER" id="PTHR30250">
    <property type="entry name" value="PST FAMILY PREDICTED COLANIC ACID TRANSPORTER"/>
    <property type="match status" value="1"/>
</dbReference>
<evidence type="ECO:0000313" key="8">
    <source>
        <dbReference type="EMBL" id="MDS1309928.1"/>
    </source>
</evidence>
<comment type="similarity">
    <text evidence="2">Belongs to the polysaccharide synthase family.</text>
</comment>
<accession>A0ABU2HGR2</accession>
<keyword evidence="9" id="KW-1185">Reference proteome</keyword>
<dbReference type="RefSeq" id="WP_310965991.1">
    <property type="nucleotide sequence ID" value="NZ_JAVMBO010000007.1"/>
</dbReference>
<feature type="transmembrane region" description="Helical" evidence="7">
    <location>
        <begin position="40"/>
        <end position="64"/>
    </location>
</feature>
<keyword evidence="3" id="KW-1003">Cell membrane</keyword>
<evidence type="ECO:0000256" key="1">
    <source>
        <dbReference type="ARBA" id="ARBA00004651"/>
    </source>
</evidence>
<name>A0ABU2HGR2_9GAMM</name>
<sequence length="476" mass="51928">MSKVRTAILFSSMSQYAVRFIGLASTMIVARLLTPDEIGTFSVASAIVMIVAEFKLLGAADYLVREEHLTDEKIRRALGLTILISWSLGLVIMALGSWASAYYGLAPLKVIFLILATTFFLSPFISIPMALVARQFNFKVLLAANIFSSLAALIVTVTLIYLGFSFYSLAWGHVAKILVEFLVVTFTKDFPIYWRPVLKNVEVIAKFGIYNSLTNLFKKGVAVAPDLVIGKMGTTAQVGMFSRGQGFVSFLSGTLTSGASPVVLPYLSEAKRSGDDLISAYTKATLLMGAIVWPVLAVASVASLPAIRIFFGGQWDAAAPVASILAVWLILRSVHHFANNLLIASGNERAMLIKEAFLFFAIFVLVITAFPLGLQGVAYAFLILGVLEAFVNTWLLARVLDLKVIPFYLSLLPNLIISMVCATTTFTLSMWLSFEAEPPWKVIGTVAMCLPPIWLLSLKVLGHPLYKEIGLTSKKV</sequence>
<feature type="transmembrane region" description="Helical" evidence="7">
    <location>
        <begin position="356"/>
        <end position="374"/>
    </location>
</feature>